<accession>A0A481V6C5</accession>
<proteinExistence type="predicted"/>
<protein>
    <submittedName>
        <fullName evidence="1">Uncharacterized protein</fullName>
    </submittedName>
</protein>
<feature type="non-terminal residue" evidence="1">
    <location>
        <position position="1"/>
    </location>
</feature>
<organism evidence="1 2">
    <name type="scientific">Pseudomonas phage vB_Pae_BR319a</name>
    <dbReference type="NCBI Taxonomy" id="2563525"/>
    <lineage>
        <taxon>Viruses</taxon>
        <taxon>Duplodnaviria</taxon>
        <taxon>Heunggongvirae</taxon>
        <taxon>Uroviricota</taxon>
        <taxon>Caudoviricetes</taxon>
        <taxon>Peduoviridae</taxon>
        <taxon>Citexvirus</taxon>
        <taxon>Citexvirus BR319A</taxon>
    </lineage>
</organism>
<sequence length="74" mass="8205">RHASALNRPLFLHFLRTPASRLGGRCWWLSAVMNPCETLQSRCFSGSGQSPLLAWFSLDPLGKGNFGNLTVEDD</sequence>
<keyword evidence="2" id="KW-1185">Reference proteome</keyword>
<evidence type="ECO:0000313" key="1">
    <source>
        <dbReference type="EMBL" id="QBI84153.1"/>
    </source>
</evidence>
<dbReference type="GeneID" id="65119554"/>
<dbReference type="KEGG" id="vg:65119554"/>
<reference evidence="1" key="1">
    <citation type="journal article" date="2019" name="mSystems">
        <title>Mobilizing temperate bacteriophage communities and resolving individual phage genomes from cystic fibrosis and bronchiectasis Pseudomonas aeruginosa isolates.</title>
        <authorList>
            <person name="Tariq M.A."/>
            <person name="Everest F.L.C."/>
            <person name="Cowley L.A."/>
            <person name="Wright R."/>
            <person name="Holt G.S."/>
            <person name="Ingram H."/>
            <person name="Duignan L.A.M."/>
            <person name="Lanyon C.V."/>
            <person name="Perry A."/>
            <person name="Perry J.D."/>
            <person name="Bourke S."/>
            <person name="Brockhurst M.A."/>
            <person name="Bridge S.H."/>
            <person name="Soyza A.D."/>
            <person name="Smith D.L."/>
        </authorList>
    </citation>
    <scope>NUCLEOTIDE SEQUENCE [LARGE SCALE GENOMIC DNA]</scope>
</reference>
<name>A0A481V6C5_9CAUD</name>
<dbReference type="RefSeq" id="YP_010101779.1">
    <property type="nucleotide sequence ID" value="NC_055793.1"/>
</dbReference>
<dbReference type="Proteomes" id="UP000294420">
    <property type="component" value="Segment"/>
</dbReference>
<evidence type="ECO:0000313" key="2">
    <source>
        <dbReference type="Proteomes" id="UP000294420"/>
    </source>
</evidence>
<dbReference type="EMBL" id="MK511066">
    <property type="protein sequence ID" value="QBI84153.1"/>
    <property type="molecule type" value="Genomic_DNA"/>
</dbReference>